<keyword evidence="1" id="KW-0732">Signal</keyword>
<feature type="chain" id="PRO_5045417786" description="Secreted protein" evidence="1">
    <location>
        <begin position="26"/>
        <end position="149"/>
    </location>
</feature>
<accession>A0ABW0W3K7</accession>
<organism evidence="2 3">
    <name type="scientific">Paenibacillus solisilvae</name>
    <dbReference type="NCBI Taxonomy" id="2486751"/>
    <lineage>
        <taxon>Bacteria</taxon>
        <taxon>Bacillati</taxon>
        <taxon>Bacillota</taxon>
        <taxon>Bacilli</taxon>
        <taxon>Bacillales</taxon>
        <taxon>Paenibacillaceae</taxon>
        <taxon>Paenibacillus</taxon>
    </lineage>
</organism>
<dbReference type="Proteomes" id="UP001596047">
    <property type="component" value="Unassembled WGS sequence"/>
</dbReference>
<evidence type="ECO:0000313" key="2">
    <source>
        <dbReference type="EMBL" id="MFC5651544.1"/>
    </source>
</evidence>
<evidence type="ECO:0008006" key="4">
    <source>
        <dbReference type="Google" id="ProtNLM"/>
    </source>
</evidence>
<name>A0ABW0W3K7_9BACL</name>
<gene>
    <name evidence="2" type="ORF">ACFPYJ_20985</name>
</gene>
<dbReference type="EMBL" id="JBHSOW010000080">
    <property type="protein sequence ID" value="MFC5651544.1"/>
    <property type="molecule type" value="Genomic_DNA"/>
</dbReference>
<keyword evidence="3" id="KW-1185">Reference proteome</keyword>
<evidence type="ECO:0000313" key="3">
    <source>
        <dbReference type="Proteomes" id="UP001596047"/>
    </source>
</evidence>
<reference evidence="3" key="1">
    <citation type="journal article" date="2019" name="Int. J. Syst. Evol. Microbiol.">
        <title>The Global Catalogue of Microorganisms (GCM) 10K type strain sequencing project: providing services to taxonomists for standard genome sequencing and annotation.</title>
        <authorList>
            <consortium name="The Broad Institute Genomics Platform"/>
            <consortium name="The Broad Institute Genome Sequencing Center for Infectious Disease"/>
            <person name="Wu L."/>
            <person name="Ma J."/>
        </authorList>
    </citation>
    <scope>NUCLEOTIDE SEQUENCE [LARGE SCALE GENOMIC DNA]</scope>
    <source>
        <strain evidence="3">CGMCC 1.3240</strain>
    </source>
</reference>
<comment type="caution">
    <text evidence="2">The sequence shown here is derived from an EMBL/GenBank/DDBJ whole genome shotgun (WGS) entry which is preliminary data.</text>
</comment>
<evidence type="ECO:0000256" key="1">
    <source>
        <dbReference type="SAM" id="SignalP"/>
    </source>
</evidence>
<dbReference type="RefSeq" id="WP_379190175.1">
    <property type="nucleotide sequence ID" value="NZ_JBHSOW010000080.1"/>
</dbReference>
<proteinExistence type="predicted"/>
<protein>
    <recommendedName>
        <fullName evidence="4">Secreted protein</fullName>
    </recommendedName>
</protein>
<feature type="signal peptide" evidence="1">
    <location>
        <begin position="1"/>
        <end position="25"/>
    </location>
</feature>
<sequence length="149" mass="17326">MSIKKTIQTALIGICLFSFSQSAFADYDGGGDSPTYAKPFNRGEFASGYIDDRYDVDWFKWTNDTGITQTVNVYLSTPYWENYDIIAVYKLRDGSYLTSQDIDRGSKGNLDHYKFYYISPGYTIYWKIVPHTRNDFSTTNKYFTWFTLS</sequence>